<dbReference type="SUPFAM" id="SSF48225">
    <property type="entry name" value="Seven-hairpin glycosidases"/>
    <property type="match status" value="1"/>
</dbReference>
<dbReference type="GO" id="GO:0016020">
    <property type="term" value="C:membrane"/>
    <property type="evidence" value="ECO:0007669"/>
    <property type="project" value="InterPro"/>
</dbReference>
<name>A0A251P1G8_PRUPE</name>
<dbReference type="GO" id="GO:1904380">
    <property type="term" value="P:endoplasmic reticulum mannose trimming"/>
    <property type="evidence" value="ECO:0007669"/>
    <property type="project" value="InterPro"/>
</dbReference>
<sequence>MSPLTNLDLGSMNRGDNFKKKKLNHPPSSFVKSLWLTAIILKIILFFNLPNRSRCCGREIARLFRRHHGFRYCEIQIGERYYPLGNIEHAAAKNLSGVFETKWKEDTEKKPNAICPPLRRVHLRLHLRNWVYTLKEDDELEGQDEEAFVNRDWKEFSNCLRFPSVMCIRVEYLFRIATYNAWSHIQFCNLNLFIYSDVMLNSRVLFIPFDIIWCFIILMQKISLSLVIMGNNTEFQSSVVWLSENLTLVDARVNLVECNIRVLGGLVSGHLLATDSTDRLGEGTQESAAYFGRGFGETLSTCI</sequence>
<dbReference type="Pfam" id="PF01532">
    <property type="entry name" value="Glyco_hydro_47"/>
    <property type="match status" value="1"/>
</dbReference>
<keyword evidence="3" id="KW-0256">Endoplasmic reticulum</keyword>
<dbReference type="InterPro" id="IPR012341">
    <property type="entry name" value="6hp_glycosidase-like_sf"/>
</dbReference>
<protein>
    <submittedName>
        <fullName evidence="5">Uncharacterized protein</fullName>
    </submittedName>
</protein>
<organism evidence="5 6">
    <name type="scientific">Prunus persica</name>
    <name type="common">Peach</name>
    <name type="synonym">Amygdalus persica</name>
    <dbReference type="NCBI Taxonomy" id="3760"/>
    <lineage>
        <taxon>Eukaryota</taxon>
        <taxon>Viridiplantae</taxon>
        <taxon>Streptophyta</taxon>
        <taxon>Embryophyta</taxon>
        <taxon>Tracheophyta</taxon>
        <taxon>Spermatophyta</taxon>
        <taxon>Magnoliopsida</taxon>
        <taxon>eudicotyledons</taxon>
        <taxon>Gunneridae</taxon>
        <taxon>Pentapetalae</taxon>
        <taxon>rosids</taxon>
        <taxon>fabids</taxon>
        <taxon>Rosales</taxon>
        <taxon>Rosaceae</taxon>
        <taxon>Amygdaloideae</taxon>
        <taxon>Amygdaleae</taxon>
        <taxon>Prunus</taxon>
    </lineage>
</organism>
<dbReference type="GO" id="GO:0004559">
    <property type="term" value="F:alpha-mannosidase activity"/>
    <property type="evidence" value="ECO:0000318"/>
    <property type="project" value="GO_Central"/>
</dbReference>
<accession>A0A251P1G8</accession>
<dbReference type="GO" id="GO:0044322">
    <property type="term" value="C:endoplasmic reticulum quality control compartment"/>
    <property type="evidence" value="ECO:0007669"/>
    <property type="project" value="GOC"/>
</dbReference>
<evidence type="ECO:0000256" key="1">
    <source>
        <dbReference type="ARBA" id="ARBA00004240"/>
    </source>
</evidence>
<dbReference type="PANTHER" id="PTHR45679">
    <property type="entry name" value="ER DEGRADATION-ENHANCING ALPHA-MANNOSIDASE-LIKE PROTEIN 2"/>
    <property type="match status" value="1"/>
</dbReference>
<dbReference type="Gramene" id="ONI05458">
    <property type="protein sequence ID" value="ONI05458"/>
    <property type="gene ID" value="PRUPE_5G008500"/>
</dbReference>
<dbReference type="GO" id="GO:0005783">
    <property type="term" value="C:endoplasmic reticulum"/>
    <property type="evidence" value="ECO:0000318"/>
    <property type="project" value="GO_Central"/>
</dbReference>
<evidence type="ECO:0000313" key="5">
    <source>
        <dbReference type="EMBL" id="ONI05458.1"/>
    </source>
</evidence>
<dbReference type="GO" id="GO:0097466">
    <property type="term" value="P:ubiquitin-dependent glycoprotein ERAD pathway"/>
    <property type="evidence" value="ECO:0000318"/>
    <property type="project" value="GO_Central"/>
</dbReference>
<dbReference type="GO" id="GO:0004571">
    <property type="term" value="F:mannosyl-oligosaccharide 1,2-alpha-mannosidase activity"/>
    <property type="evidence" value="ECO:0007669"/>
    <property type="project" value="InterPro"/>
</dbReference>
<dbReference type="eggNOG" id="KOG2429">
    <property type="taxonomic scope" value="Eukaryota"/>
</dbReference>
<comment type="subcellular location">
    <subcellularLocation>
        <location evidence="1">Endoplasmic reticulum</location>
    </subcellularLocation>
</comment>
<evidence type="ECO:0000256" key="4">
    <source>
        <dbReference type="ARBA" id="ARBA00023180"/>
    </source>
</evidence>
<evidence type="ECO:0000313" key="6">
    <source>
        <dbReference type="Proteomes" id="UP000006882"/>
    </source>
</evidence>
<dbReference type="InterPro" id="IPR001382">
    <property type="entry name" value="Glyco_hydro_47"/>
</dbReference>
<proteinExistence type="inferred from homology"/>
<dbReference type="PANTHER" id="PTHR45679:SF6">
    <property type="entry name" value="ER DEGRADATION-ENHANCING ALPHA-MANNOSIDASE-LIKE PROTEIN 2"/>
    <property type="match status" value="1"/>
</dbReference>
<evidence type="ECO:0000256" key="2">
    <source>
        <dbReference type="ARBA" id="ARBA00007658"/>
    </source>
</evidence>
<keyword evidence="4" id="KW-0325">Glycoprotein</keyword>
<dbReference type="Proteomes" id="UP000006882">
    <property type="component" value="Chromosome G5"/>
</dbReference>
<dbReference type="Gene3D" id="1.50.10.10">
    <property type="match status" value="1"/>
</dbReference>
<dbReference type="GO" id="GO:0005975">
    <property type="term" value="P:carbohydrate metabolic process"/>
    <property type="evidence" value="ECO:0007669"/>
    <property type="project" value="InterPro"/>
</dbReference>
<dbReference type="GO" id="GO:0005509">
    <property type="term" value="F:calcium ion binding"/>
    <property type="evidence" value="ECO:0007669"/>
    <property type="project" value="InterPro"/>
</dbReference>
<dbReference type="EMBL" id="CM007655">
    <property type="protein sequence ID" value="ONI05458.1"/>
    <property type="molecule type" value="Genomic_DNA"/>
</dbReference>
<dbReference type="GO" id="GO:0030968">
    <property type="term" value="P:endoplasmic reticulum unfolded protein response"/>
    <property type="evidence" value="ECO:0000318"/>
    <property type="project" value="GO_Central"/>
</dbReference>
<dbReference type="AlphaFoldDB" id="A0A251P1G8"/>
<gene>
    <name evidence="5" type="ORF">PRUPE_5G008500</name>
</gene>
<dbReference type="InterPro" id="IPR044674">
    <property type="entry name" value="EDEM1/2/3"/>
</dbReference>
<dbReference type="STRING" id="3760.A0A251P1G8"/>
<evidence type="ECO:0000256" key="3">
    <source>
        <dbReference type="ARBA" id="ARBA00022824"/>
    </source>
</evidence>
<keyword evidence="6" id="KW-1185">Reference proteome</keyword>
<dbReference type="InterPro" id="IPR036026">
    <property type="entry name" value="Seven-hairpin_glycosidases"/>
</dbReference>
<comment type="similarity">
    <text evidence="2">Belongs to the glycosyl hydrolase 47 family.</text>
</comment>
<reference evidence="5 6" key="1">
    <citation type="journal article" date="2013" name="Nat. Genet.">
        <title>The high-quality draft genome of peach (Prunus persica) identifies unique patterns of genetic diversity, domestication and genome evolution.</title>
        <authorList>
            <consortium name="International Peach Genome Initiative"/>
            <person name="Verde I."/>
            <person name="Abbott A.G."/>
            <person name="Scalabrin S."/>
            <person name="Jung S."/>
            <person name="Shu S."/>
            <person name="Marroni F."/>
            <person name="Zhebentyayeva T."/>
            <person name="Dettori M.T."/>
            <person name="Grimwood J."/>
            <person name="Cattonaro F."/>
            <person name="Zuccolo A."/>
            <person name="Rossini L."/>
            <person name="Jenkins J."/>
            <person name="Vendramin E."/>
            <person name="Meisel L.A."/>
            <person name="Decroocq V."/>
            <person name="Sosinski B."/>
            <person name="Prochnik S."/>
            <person name="Mitros T."/>
            <person name="Policriti A."/>
            <person name="Cipriani G."/>
            <person name="Dondini L."/>
            <person name="Ficklin S."/>
            <person name="Goodstein D.M."/>
            <person name="Xuan P."/>
            <person name="Del Fabbro C."/>
            <person name="Aramini V."/>
            <person name="Copetti D."/>
            <person name="Gonzalez S."/>
            <person name="Horner D.S."/>
            <person name="Falchi R."/>
            <person name="Lucas S."/>
            <person name="Mica E."/>
            <person name="Maldonado J."/>
            <person name="Lazzari B."/>
            <person name="Bielenberg D."/>
            <person name="Pirona R."/>
            <person name="Miculan M."/>
            <person name="Barakat A."/>
            <person name="Testolin R."/>
            <person name="Stella A."/>
            <person name="Tartarini S."/>
            <person name="Tonutti P."/>
            <person name="Arus P."/>
            <person name="Orellana A."/>
            <person name="Wells C."/>
            <person name="Main D."/>
            <person name="Vizzotto G."/>
            <person name="Silva H."/>
            <person name="Salamini F."/>
            <person name="Schmutz J."/>
            <person name="Morgante M."/>
            <person name="Rokhsar D.S."/>
        </authorList>
    </citation>
    <scope>NUCLEOTIDE SEQUENCE [LARGE SCALE GENOMIC DNA]</scope>
    <source>
        <strain evidence="6">cv. Nemared</strain>
    </source>
</reference>